<sequence>MENNGMTRFVTCIDLFPNDHAAIDTTQWPEDLPGSQYCPMLEREGGLQVLADLIKRSDVTRDIKMLAVLTLYQCELATTDHDANLNAQTIIRGGPLSAGDYRSKPPHITHGIVILLGL</sequence>
<feature type="non-terminal residue" evidence="1">
    <location>
        <position position="118"/>
    </location>
</feature>
<evidence type="ECO:0000313" key="2">
    <source>
        <dbReference type="Proteomes" id="UP000728032"/>
    </source>
</evidence>
<organism evidence="1">
    <name type="scientific">Oppiella nova</name>
    <dbReference type="NCBI Taxonomy" id="334625"/>
    <lineage>
        <taxon>Eukaryota</taxon>
        <taxon>Metazoa</taxon>
        <taxon>Ecdysozoa</taxon>
        <taxon>Arthropoda</taxon>
        <taxon>Chelicerata</taxon>
        <taxon>Arachnida</taxon>
        <taxon>Acari</taxon>
        <taxon>Acariformes</taxon>
        <taxon>Sarcoptiformes</taxon>
        <taxon>Oribatida</taxon>
        <taxon>Brachypylina</taxon>
        <taxon>Oppioidea</taxon>
        <taxon>Oppiidae</taxon>
        <taxon>Oppiella</taxon>
    </lineage>
</organism>
<accession>A0A7R9MHP5</accession>
<dbReference type="AlphaFoldDB" id="A0A7R9MHP5"/>
<protein>
    <submittedName>
        <fullName evidence="1">Uncharacterized protein</fullName>
    </submittedName>
</protein>
<keyword evidence="2" id="KW-1185">Reference proteome</keyword>
<reference evidence="1" key="1">
    <citation type="submission" date="2020-11" db="EMBL/GenBank/DDBJ databases">
        <authorList>
            <person name="Tran Van P."/>
        </authorList>
    </citation>
    <scope>NUCLEOTIDE SEQUENCE</scope>
</reference>
<dbReference type="EMBL" id="CAJPVJ010020194">
    <property type="protein sequence ID" value="CAG2177560.1"/>
    <property type="molecule type" value="Genomic_DNA"/>
</dbReference>
<name>A0A7R9MHP5_9ACAR</name>
<dbReference type="Proteomes" id="UP000728032">
    <property type="component" value="Unassembled WGS sequence"/>
</dbReference>
<gene>
    <name evidence="1" type="ORF">ONB1V03_LOCUS16990</name>
</gene>
<evidence type="ECO:0000313" key="1">
    <source>
        <dbReference type="EMBL" id="CAD7660422.1"/>
    </source>
</evidence>
<proteinExistence type="predicted"/>
<dbReference type="EMBL" id="OC935019">
    <property type="protein sequence ID" value="CAD7660422.1"/>
    <property type="molecule type" value="Genomic_DNA"/>
</dbReference>